<evidence type="ECO:0000256" key="1">
    <source>
        <dbReference type="ARBA" id="ARBA00010783"/>
    </source>
</evidence>
<dbReference type="PANTHER" id="PTHR11589">
    <property type="entry name" value="NERVE GROWTH FACTOR NGF -RELATED"/>
    <property type="match status" value="1"/>
</dbReference>
<feature type="domain" description="Nerve growth factor-related" evidence="6">
    <location>
        <begin position="435"/>
        <end position="554"/>
    </location>
</feature>
<dbReference type="Proteomes" id="UP000261540">
    <property type="component" value="Unplaced"/>
</dbReference>
<evidence type="ECO:0000313" key="8">
    <source>
        <dbReference type="Proteomes" id="UP000261540"/>
    </source>
</evidence>
<evidence type="ECO:0000259" key="6">
    <source>
        <dbReference type="SMART" id="SM00140"/>
    </source>
</evidence>
<keyword evidence="5" id="KW-0732">Signal</keyword>
<feature type="chain" id="PRO_5017376456" description="Neurotrophin-4" evidence="5">
    <location>
        <begin position="17"/>
        <end position="562"/>
    </location>
</feature>
<dbReference type="GeneID" id="111858242"/>
<feature type="compositionally biased region" description="Basic and acidic residues" evidence="4">
    <location>
        <begin position="356"/>
        <end position="367"/>
    </location>
</feature>
<feature type="region of interest" description="Disordered" evidence="4">
    <location>
        <begin position="75"/>
        <end position="104"/>
    </location>
</feature>
<sequence length="562" mass="63187">MLWLPLVAMVFASALPFPASLSPRLITAALEPGRSSLTHRNNVSSGYWLQNESMSEGLNSMNTKQVYDNKTFEDYSSQSNQSLRNSGHLHRPSRKDYNMTVVGDNSGKLNVSSVQKLQNNQSQMAYNISSFFNQGDYKSHSNQSQKSTFSVIQRQKNAHKSGTQKDVIPQYSNVNGGNLGTSDFQIIKGKHRLEDYVSLSNQAPEDYKSQKSPAQEVIQNKGRHLFNTTAEKYNTLTEDISRHRDASIKNQISQDATSQAQQAPIRHNDEPKRIAEKERSQASLGEEIEMGGLVEGGKLVGEEDLLFLDTHPRVLFSPSSSPPNHPPRLLMLEAGLLADGEREEEEEEEEEEWDRDNENRTESEQVGKVDQWIDAIDYKHMDMSNNVEKYQGSHTESSLQRQQSGLSPHDTQGGPESQQGPRPKARHRRSGVSTPRRGEMSVCEAASEWVIDKKSAIDSYGKNVTVLPEIQTLTGPLKQYFYETRCKEDERHGMSRVGVSGSLGMAGGSCRGVDRRQWVSECKAKQSYVRALTMDVNKRVGWRWIRIDSSCVCVLVSRVSRN</sequence>
<dbReference type="SUPFAM" id="SSF57501">
    <property type="entry name" value="Cystine-knot cytokines"/>
    <property type="match status" value="1"/>
</dbReference>
<dbReference type="RefSeq" id="XP_023695601.1">
    <property type="nucleotide sequence ID" value="XM_023839833.2"/>
</dbReference>
<feature type="compositionally biased region" description="Polar residues" evidence="4">
    <location>
        <begin position="250"/>
        <end position="262"/>
    </location>
</feature>
<dbReference type="SMART" id="SM00140">
    <property type="entry name" value="NGF"/>
    <property type="match status" value="1"/>
</dbReference>
<feature type="compositionally biased region" description="Polar residues" evidence="4">
    <location>
        <begin position="389"/>
        <end position="420"/>
    </location>
</feature>
<keyword evidence="3" id="KW-0339">Growth factor</keyword>
<accession>A0A3B3RMT9</accession>
<feature type="compositionally biased region" description="Polar residues" evidence="4">
    <location>
        <begin position="75"/>
        <end position="85"/>
    </location>
</feature>
<evidence type="ECO:0000256" key="4">
    <source>
        <dbReference type="SAM" id="MobiDB-lite"/>
    </source>
</evidence>
<dbReference type="GO" id="GO:0008083">
    <property type="term" value="F:growth factor activity"/>
    <property type="evidence" value="ECO:0007669"/>
    <property type="project" value="UniProtKB-KW"/>
</dbReference>
<dbReference type="PRINTS" id="PR00268">
    <property type="entry name" value="NGF"/>
</dbReference>
<dbReference type="AlphaFoldDB" id="A0A3B3RMT9"/>
<dbReference type="GO" id="GO:0030424">
    <property type="term" value="C:axon"/>
    <property type="evidence" value="ECO:0007669"/>
    <property type="project" value="TreeGrafter"/>
</dbReference>
<dbReference type="STRING" id="1676925.ENSPKIP00000019155"/>
<feature type="compositionally biased region" description="Polar residues" evidence="4">
    <location>
        <begin position="140"/>
        <end position="155"/>
    </location>
</feature>
<dbReference type="InterPro" id="IPR020408">
    <property type="entry name" value="Nerve_growth_factor-like"/>
</dbReference>
<dbReference type="InterPro" id="IPR029034">
    <property type="entry name" value="Cystine-knot_cytokine"/>
</dbReference>
<evidence type="ECO:0000256" key="3">
    <source>
        <dbReference type="ARBA" id="ARBA00023030"/>
    </source>
</evidence>
<dbReference type="Ensembl" id="ENSPKIT00000035998.1">
    <property type="protein sequence ID" value="ENSPKIP00000019155.1"/>
    <property type="gene ID" value="ENSPKIG00000004439.1"/>
</dbReference>
<feature type="compositionally biased region" description="Basic and acidic residues" evidence="4">
    <location>
        <begin position="266"/>
        <end position="280"/>
    </location>
</feature>
<feature type="region of interest" description="Disordered" evidence="4">
    <location>
        <begin position="250"/>
        <end position="286"/>
    </location>
</feature>
<dbReference type="PROSITE" id="PS50270">
    <property type="entry name" value="NGF_2"/>
    <property type="match status" value="1"/>
</dbReference>
<protein>
    <recommendedName>
        <fullName evidence="2">Neurotrophin-4</fullName>
    </recommendedName>
</protein>
<dbReference type="GO" id="GO:0030425">
    <property type="term" value="C:dendrite"/>
    <property type="evidence" value="ECO:0007669"/>
    <property type="project" value="TreeGrafter"/>
</dbReference>
<reference evidence="7" key="1">
    <citation type="submission" date="2025-08" db="UniProtKB">
        <authorList>
            <consortium name="Ensembl"/>
        </authorList>
    </citation>
    <scope>IDENTIFICATION</scope>
</reference>
<dbReference type="CTD" id="4909"/>
<feature type="region of interest" description="Disordered" evidence="4">
    <location>
        <begin position="389"/>
        <end position="439"/>
    </location>
</feature>
<organism evidence="7 8">
    <name type="scientific">Paramormyrops kingsleyae</name>
    <dbReference type="NCBI Taxonomy" id="1676925"/>
    <lineage>
        <taxon>Eukaryota</taxon>
        <taxon>Metazoa</taxon>
        <taxon>Chordata</taxon>
        <taxon>Craniata</taxon>
        <taxon>Vertebrata</taxon>
        <taxon>Euteleostomi</taxon>
        <taxon>Actinopterygii</taxon>
        <taxon>Neopterygii</taxon>
        <taxon>Teleostei</taxon>
        <taxon>Osteoglossocephala</taxon>
        <taxon>Osteoglossomorpha</taxon>
        <taxon>Osteoglossiformes</taxon>
        <taxon>Mormyridae</taxon>
        <taxon>Paramormyrops</taxon>
    </lineage>
</organism>
<dbReference type="GO" id="GO:0038180">
    <property type="term" value="P:nerve growth factor signaling pathway"/>
    <property type="evidence" value="ECO:0007669"/>
    <property type="project" value="TreeGrafter"/>
</dbReference>
<feature type="region of interest" description="Disordered" evidence="4">
    <location>
        <begin position="339"/>
        <end position="368"/>
    </location>
</feature>
<dbReference type="PANTHER" id="PTHR11589:SF8">
    <property type="entry name" value="NEUROTROPHIN-4"/>
    <property type="match status" value="1"/>
</dbReference>
<dbReference type="KEGG" id="pki:111858242"/>
<dbReference type="Pfam" id="PF00243">
    <property type="entry name" value="NGF"/>
    <property type="match status" value="1"/>
</dbReference>
<dbReference type="PROSITE" id="PS00248">
    <property type="entry name" value="NGF_1"/>
    <property type="match status" value="1"/>
</dbReference>
<evidence type="ECO:0000256" key="2">
    <source>
        <dbReference type="ARBA" id="ARBA00018008"/>
    </source>
</evidence>
<evidence type="ECO:0000256" key="5">
    <source>
        <dbReference type="SAM" id="SignalP"/>
    </source>
</evidence>
<dbReference type="GO" id="GO:0048812">
    <property type="term" value="P:neuron projection morphogenesis"/>
    <property type="evidence" value="ECO:0007669"/>
    <property type="project" value="TreeGrafter"/>
</dbReference>
<dbReference type="GO" id="GO:0021675">
    <property type="term" value="P:nerve development"/>
    <property type="evidence" value="ECO:0007669"/>
    <property type="project" value="TreeGrafter"/>
</dbReference>
<reference evidence="7" key="2">
    <citation type="submission" date="2025-09" db="UniProtKB">
        <authorList>
            <consortium name="Ensembl"/>
        </authorList>
    </citation>
    <scope>IDENTIFICATION</scope>
</reference>
<evidence type="ECO:0000313" key="7">
    <source>
        <dbReference type="Ensembl" id="ENSPKIP00000019155.1"/>
    </source>
</evidence>
<dbReference type="OrthoDB" id="8959386at2759"/>
<dbReference type="GO" id="GO:0043524">
    <property type="term" value="P:negative regulation of neuron apoptotic process"/>
    <property type="evidence" value="ECO:0007669"/>
    <property type="project" value="TreeGrafter"/>
</dbReference>
<dbReference type="Gene3D" id="2.10.90.10">
    <property type="entry name" value="Cystine-knot cytokines"/>
    <property type="match status" value="1"/>
</dbReference>
<dbReference type="InterPro" id="IPR002072">
    <property type="entry name" value="Nerve_growth_factor-rel"/>
</dbReference>
<comment type="similarity">
    <text evidence="1">Belongs to the NGF-beta family.</text>
</comment>
<feature type="signal peptide" evidence="5">
    <location>
        <begin position="1"/>
        <end position="16"/>
    </location>
</feature>
<keyword evidence="8" id="KW-1185">Reference proteome</keyword>
<feature type="compositionally biased region" description="Acidic residues" evidence="4">
    <location>
        <begin position="341"/>
        <end position="355"/>
    </location>
</feature>
<dbReference type="GeneTree" id="ENSGT00390000007725"/>
<dbReference type="GO" id="GO:0005615">
    <property type="term" value="C:extracellular space"/>
    <property type="evidence" value="ECO:0007669"/>
    <property type="project" value="TreeGrafter"/>
</dbReference>
<name>A0A3B3RMT9_9TELE</name>
<dbReference type="GO" id="GO:0007169">
    <property type="term" value="P:cell surface receptor protein tyrosine kinase signaling pathway"/>
    <property type="evidence" value="ECO:0007669"/>
    <property type="project" value="TreeGrafter"/>
</dbReference>
<dbReference type="GO" id="GO:0005163">
    <property type="term" value="F:nerve growth factor receptor binding"/>
    <property type="evidence" value="ECO:0007669"/>
    <property type="project" value="TreeGrafter"/>
</dbReference>
<dbReference type="GO" id="GO:0050804">
    <property type="term" value="P:modulation of chemical synaptic transmission"/>
    <property type="evidence" value="ECO:0007669"/>
    <property type="project" value="TreeGrafter"/>
</dbReference>
<dbReference type="GO" id="GO:0008021">
    <property type="term" value="C:synaptic vesicle"/>
    <property type="evidence" value="ECO:0007669"/>
    <property type="project" value="TreeGrafter"/>
</dbReference>
<feature type="region of interest" description="Disordered" evidence="4">
    <location>
        <begin position="136"/>
        <end position="174"/>
    </location>
</feature>
<proteinExistence type="inferred from homology"/>
<dbReference type="InterPro" id="IPR019846">
    <property type="entry name" value="Nerve_growth_factor_CS"/>
</dbReference>